<organism evidence="2 3">
    <name type="scientific">Filimonas zeae</name>
    <dbReference type="NCBI Taxonomy" id="1737353"/>
    <lineage>
        <taxon>Bacteria</taxon>
        <taxon>Pseudomonadati</taxon>
        <taxon>Bacteroidota</taxon>
        <taxon>Chitinophagia</taxon>
        <taxon>Chitinophagales</taxon>
        <taxon>Chitinophagaceae</taxon>
        <taxon>Filimonas</taxon>
    </lineage>
</organism>
<evidence type="ECO:0000313" key="3">
    <source>
        <dbReference type="Proteomes" id="UP000627292"/>
    </source>
</evidence>
<evidence type="ECO:0000259" key="1">
    <source>
        <dbReference type="Pfam" id="PF00027"/>
    </source>
</evidence>
<dbReference type="AlphaFoldDB" id="A0A917MWU5"/>
<dbReference type="Proteomes" id="UP000627292">
    <property type="component" value="Unassembled WGS sequence"/>
</dbReference>
<comment type="caution">
    <text evidence="2">The sequence shown here is derived from an EMBL/GenBank/DDBJ whole genome shotgun (WGS) entry which is preliminary data.</text>
</comment>
<accession>A0A917MWU5</accession>
<dbReference type="InterPro" id="IPR014710">
    <property type="entry name" value="RmlC-like_jellyroll"/>
</dbReference>
<dbReference type="RefSeq" id="WP_188953642.1">
    <property type="nucleotide sequence ID" value="NZ_BMIB01000003.1"/>
</dbReference>
<evidence type="ECO:0000313" key="2">
    <source>
        <dbReference type="EMBL" id="GGH71077.1"/>
    </source>
</evidence>
<dbReference type="InterPro" id="IPR018490">
    <property type="entry name" value="cNMP-bd_dom_sf"/>
</dbReference>
<name>A0A917MWU5_9BACT</name>
<keyword evidence="3" id="KW-1185">Reference proteome</keyword>
<dbReference type="EMBL" id="BMIB01000003">
    <property type="protein sequence ID" value="GGH71077.1"/>
    <property type="molecule type" value="Genomic_DNA"/>
</dbReference>
<dbReference type="CDD" id="cd00038">
    <property type="entry name" value="CAP_ED"/>
    <property type="match status" value="1"/>
</dbReference>
<reference evidence="2" key="1">
    <citation type="journal article" date="2014" name="Int. J. Syst. Evol. Microbiol.">
        <title>Complete genome sequence of Corynebacterium casei LMG S-19264T (=DSM 44701T), isolated from a smear-ripened cheese.</title>
        <authorList>
            <consortium name="US DOE Joint Genome Institute (JGI-PGF)"/>
            <person name="Walter F."/>
            <person name="Albersmeier A."/>
            <person name="Kalinowski J."/>
            <person name="Ruckert C."/>
        </authorList>
    </citation>
    <scope>NUCLEOTIDE SEQUENCE</scope>
    <source>
        <strain evidence="2">CGMCC 1.15290</strain>
    </source>
</reference>
<sequence length="198" mass="22843">MNRTAILSSFFKATQPYYTLEPGTIAAMEKLIRLKEVPAGTHYLQAGEAPVFISYIYQGLFSYYHQFENGDTVIKKFFAENSFMASTSALVLQTGSKYSIEALEKSIVAEFSFREFKHLMHKHQDLAFFWISYLETNWVAGKEDSEITHKYLTAQARYQHFLLTEPHIARRLQQQQIAAYLGITPTQLSRIKKAIPKK</sequence>
<reference evidence="2" key="2">
    <citation type="submission" date="2020-09" db="EMBL/GenBank/DDBJ databases">
        <authorList>
            <person name="Sun Q."/>
            <person name="Zhou Y."/>
        </authorList>
    </citation>
    <scope>NUCLEOTIDE SEQUENCE</scope>
    <source>
        <strain evidence="2">CGMCC 1.15290</strain>
    </source>
</reference>
<feature type="domain" description="Cyclic nucleotide-binding" evidence="1">
    <location>
        <begin position="35"/>
        <end position="123"/>
    </location>
</feature>
<dbReference type="Pfam" id="PF00027">
    <property type="entry name" value="cNMP_binding"/>
    <property type="match status" value="1"/>
</dbReference>
<proteinExistence type="predicted"/>
<gene>
    <name evidence="2" type="ORF">GCM10011379_30040</name>
</gene>
<protein>
    <submittedName>
        <fullName evidence="2">cAMP-binding protein</fullName>
    </submittedName>
</protein>
<dbReference type="InterPro" id="IPR000595">
    <property type="entry name" value="cNMP-bd_dom"/>
</dbReference>
<dbReference type="SUPFAM" id="SSF51206">
    <property type="entry name" value="cAMP-binding domain-like"/>
    <property type="match status" value="1"/>
</dbReference>
<dbReference type="Gene3D" id="2.60.120.10">
    <property type="entry name" value="Jelly Rolls"/>
    <property type="match status" value="1"/>
</dbReference>